<keyword evidence="1" id="KW-0472">Membrane</keyword>
<dbReference type="PANTHER" id="PTHR20921">
    <property type="entry name" value="TRANSMEMBRANE PROTEIN 222"/>
    <property type="match status" value="1"/>
</dbReference>
<protein>
    <submittedName>
        <fullName evidence="2">Uncharacterized protein</fullName>
    </submittedName>
</protein>
<sequence>MTDLPLPPQIDVLNEHYPFCIVWTPIPVLTWLLPFVGHIAICDSKGRIFDFQGSYRIGNDHMIFGNPVKYWDISPKYVPTFYQLSESARNDPKNVEIIKREIEDYDVGLARVIRHFRQTQLYNFFTNNCHAFVASAANEQTAATKPLNTVTVCFGMLLHGRYISLSHFLKAHLPTIILLVIIFLLVICIR</sequence>
<organism evidence="2 3">
    <name type="scientific">Angomonas deanei</name>
    <dbReference type="NCBI Taxonomy" id="59799"/>
    <lineage>
        <taxon>Eukaryota</taxon>
        <taxon>Discoba</taxon>
        <taxon>Euglenozoa</taxon>
        <taxon>Kinetoplastea</taxon>
        <taxon>Metakinetoplastina</taxon>
        <taxon>Trypanosomatida</taxon>
        <taxon>Trypanosomatidae</taxon>
        <taxon>Strigomonadinae</taxon>
        <taxon>Angomonas</taxon>
    </lineage>
</organism>
<dbReference type="EMBL" id="LR877149">
    <property type="protein sequence ID" value="CAD2215533.1"/>
    <property type="molecule type" value="Genomic_DNA"/>
</dbReference>
<feature type="transmembrane region" description="Helical" evidence="1">
    <location>
        <begin position="171"/>
        <end position="189"/>
    </location>
</feature>
<dbReference type="InterPro" id="IPR008496">
    <property type="entry name" value="TMEM222/RTE1"/>
</dbReference>
<dbReference type="PANTHER" id="PTHR20921:SF0">
    <property type="entry name" value="TRANSMEMBRANE PROTEIN 222"/>
    <property type="match status" value="1"/>
</dbReference>
<keyword evidence="1" id="KW-0812">Transmembrane</keyword>
<gene>
    <name evidence="2" type="ORF">ADEAN_000298800</name>
</gene>
<dbReference type="Proteomes" id="UP000515908">
    <property type="component" value="Chromosome 05"/>
</dbReference>
<keyword evidence="3" id="KW-1185">Reference proteome</keyword>
<keyword evidence="1" id="KW-1133">Transmembrane helix</keyword>
<evidence type="ECO:0000313" key="3">
    <source>
        <dbReference type="Proteomes" id="UP000515908"/>
    </source>
</evidence>
<accession>S9WW47</accession>
<dbReference type="VEuPathDB" id="TriTrypDB:ADEAN_000298800"/>
<evidence type="ECO:0000256" key="1">
    <source>
        <dbReference type="SAM" id="Phobius"/>
    </source>
</evidence>
<proteinExistence type="predicted"/>
<dbReference type="AlphaFoldDB" id="S9WW47"/>
<evidence type="ECO:0000313" key="2">
    <source>
        <dbReference type="EMBL" id="CAD2215533.1"/>
    </source>
</evidence>
<name>S9WW47_9TRYP</name>
<reference evidence="2 3" key="1">
    <citation type="submission" date="2020-08" db="EMBL/GenBank/DDBJ databases">
        <authorList>
            <person name="Newling K."/>
            <person name="Davey J."/>
            <person name="Forrester S."/>
        </authorList>
    </citation>
    <scope>NUCLEOTIDE SEQUENCE [LARGE SCALE GENOMIC DNA]</scope>
    <source>
        <strain evidence="3">Crithidia deanei Carvalho (ATCC PRA-265)</strain>
    </source>
</reference>
<dbReference type="OrthoDB" id="267284at2759"/>
<dbReference type="Pfam" id="PF05608">
    <property type="entry name" value="RTE1"/>
    <property type="match status" value="1"/>
</dbReference>